<dbReference type="EMBL" id="GBRH01256529">
    <property type="protein sequence ID" value="JAD41366.1"/>
    <property type="molecule type" value="Transcribed_RNA"/>
</dbReference>
<accession>A0A0A8ZRE7</accession>
<sequence length="21" mass="2533">MKQKRRQIKSKIESKIIFSAL</sequence>
<reference evidence="1" key="2">
    <citation type="journal article" date="2015" name="Data Brief">
        <title>Shoot transcriptome of the giant reed, Arundo donax.</title>
        <authorList>
            <person name="Barrero R.A."/>
            <person name="Guerrero F.D."/>
            <person name="Moolhuijzen P."/>
            <person name="Goolsby J.A."/>
            <person name="Tidwell J."/>
            <person name="Bellgard S.E."/>
            <person name="Bellgard M.I."/>
        </authorList>
    </citation>
    <scope>NUCLEOTIDE SEQUENCE</scope>
    <source>
        <tissue evidence="1">Shoot tissue taken approximately 20 cm above the soil surface</tissue>
    </source>
</reference>
<proteinExistence type="predicted"/>
<evidence type="ECO:0000313" key="1">
    <source>
        <dbReference type="EMBL" id="JAD41366.1"/>
    </source>
</evidence>
<name>A0A0A8ZRE7_ARUDO</name>
<organism evidence="1">
    <name type="scientific">Arundo donax</name>
    <name type="common">Giant reed</name>
    <name type="synonym">Donax arundinaceus</name>
    <dbReference type="NCBI Taxonomy" id="35708"/>
    <lineage>
        <taxon>Eukaryota</taxon>
        <taxon>Viridiplantae</taxon>
        <taxon>Streptophyta</taxon>
        <taxon>Embryophyta</taxon>
        <taxon>Tracheophyta</taxon>
        <taxon>Spermatophyta</taxon>
        <taxon>Magnoliopsida</taxon>
        <taxon>Liliopsida</taxon>
        <taxon>Poales</taxon>
        <taxon>Poaceae</taxon>
        <taxon>PACMAD clade</taxon>
        <taxon>Arundinoideae</taxon>
        <taxon>Arundineae</taxon>
        <taxon>Arundo</taxon>
    </lineage>
</organism>
<reference evidence="1" key="1">
    <citation type="submission" date="2014-09" db="EMBL/GenBank/DDBJ databases">
        <authorList>
            <person name="Magalhaes I.L.F."/>
            <person name="Oliveira U."/>
            <person name="Santos F.R."/>
            <person name="Vidigal T.H.D.A."/>
            <person name="Brescovit A.D."/>
            <person name="Santos A.J."/>
        </authorList>
    </citation>
    <scope>NUCLEOTIDE SEQUENCE</scope>
    <source>
        <tissue evidence="1">Shoot tissue taken approximately 20 cm above the soil surface</tissue>
    </source>
</reference>
<dbReference type="AlphaFoldDB" id="A0A0A8ZRE7"/>
<protein>
    <submittedName>
        <fullName evidence="1">Uncharacterized protein</fullName>
    </submittedName>
</protein>